<accession>A0A484Z4D5</accession>
<organism evidence="1 2">
    <name type="scientific">Enterobacter cancerogenus</name>
    <dbReference type="NCBI Taxonomy" id="69218"/>
    <lineage>
        <taxon>Bacteria</taxon>
        <taxon>Pseudomonadati</taxon>
        <taxon>Pseudomonadota</taxon>
        <taxon>Gammaproteobacteria</taxon>
        <taxon>Enterobacterales</taxon>
        <taxon>Enterobacteriaceae</taxon>
        <taxon>Enterobacter</taxon>
        <taxon>Enterobacter cloacae complex</taxon>
    </lineage>
</organism>
<dbReference type="Proteomes" id="UP000351155">
    <property type="component" value="Unassembled WGS sequence"/>
</dbReference>
<sequence>MKKCTMKDDLLVLRGLLVTFCASTGHITLNTPGGQKFLGGKRLCIYTISAAGTFTYITQSKKCAAVKSFGTSQAI</sequence>
<gene>
    <name evidence="1" type="ORF">NCTC12126_04394</name>
</gene>
<dbReference type="AlphaFoldDB" id="A0A484Z4D5"/>
<evidence type="ECO:0000313" key="2">
    <source>
        <dbReference type="Proteomes" id="UP000351155"/>
    </source>
</evidence>
<dbReference type="EMBL" id="CAADIW010000049">
    <property type="protein sequence ID" value="VFS40929.1"/>
    <property type="molecule type" value="Genomic_DNA"/>
</dbReference>
<reference evidence="1 2" key="1">
    <citation type="submission" date="2019-03" db="EMBL/GenBank/DDBJ databases">
        <authorList>
            <consortium name="Pathogen Informatics"/>
        </authorList>
    </citation>
    <scope>NUCLEOTIDE SEQUENCE [LARGE SCALE GENOMIC DNA]</scope>
    <source>
        <strain evidence="1 2">NCTC12126</strain>
    </source>
</reference>
<protein>
    <submittedName>
        <fullName evidence="1">Uncharacterized protein</fullName>
    </submittedName>
</protein>
<proteinExistence type="predicted"/>
<name>A0A484Z4D5_9ENTR</name>
<evidence type="ECO:0000313" key="1">
    <source>
        <dbReference type="EMBL" id="VFS40929.1"/>
    </source>
</evidence>